<reference evidence="1 2" key="1">
    <citation type="submission" date="2019-08" db="EMBL/GenBank/DDBJ databases">
        <authorList>
            <person name="Alioto T."/>
            <person name="Alioto T."/>
            <person name="Gomez Garrido J."/>
        </authorList>
    </citation>
    <scope>NUCLEOTIDE SEQUENCE [LARGE SCALE GENOMIC DNA]</scope>
</reference>
<dbReference type="Proteomes" id="UP000325440">
    <property type="component" value="Unassembled WGS sequence"/>
</dbReference>
<dbReference type="EMBL" id="CABPRJ010000042">
    <property type="protein sequence ID" value="VVC26682.1"/>
    <property type="molecule type" value="Genomic_DNA"/>
</dbReference>
<name>A0A5E4M3B4_9HEMI</name>
<organism evidence="1 2">
    <name type="scientific">Cinara cedri</name>
    <dbReference type="NCBI Taxonomy" id="506608"/>
    <lineage>
        <taxon>Eukaryota</taxon>
        <taxon>Metazoa</taxon>
        <taxon>Ecdysozoa</taxon>
        <taxon>Arthropoda</taxon>
        <taxon>Hexapoda</taxon>
        <taxon>Insecta</taxon>
        <taxon>Pterygota</taxon>
        <taxon>Neoptera</taxon>
        <taxon>Paraneoptera</taxon>
        <taxon>Hemiptera</taxon>
        <taxon>Sternorrhyncha</taxon>
        <taxon>Aphidomorpha</taxon>
        <taxon>Aphidoidea</taxon>
        <taxon>Aphididae</taxon>
        <taxon>Lachninae</taxon>
        <taxon>Cinara</taxon>
    </lineage>
</organism>
<sequence>MKKKKKQSDFSGFVKLMLNVRHPTPAAVAAIDMRYLPQNHLEWINEFRGRLRVVVSGTTEMAASAVVLPATDVSAIIAGAAVVVDFVVVERQTDDVGELTASGGSGGYCYFCRSGA</sequence>
<proteinExistence type="predicted"/>
<evidence type="ECO:0000313" key="1">
    <source>
        <dbReference type="EMBL" id="VVC26682.1"/>
    </source>
</evidence>
<gene>
    <name evidence="1" type="ORF">CINCED_3A009242</name>
</gene>
<keyword evidence="2" id="KW-1185">Reference proteome</keyword>
<accession>A0A5E4M3B4</accession>
<protein>
    <submittedName>
        <fullName evidence="1">Uncharacterized protein</fullName>
    </submittedName>
</protein>
<dbReference type="AlphaFoldDB" id="A0A5E4M3B4"/>
<evidence type="ECO:0000313" key="2">
    <source>
        <dbReference type="Proteomes" id="UP000325440"/>
    </source>
</evidence>